<accession>C0GBH6</accession>
<dbReference type="EMBL" id="ACJD01000007">
    <property type="protein sequence ID" value="EEH12677.1"/>
    <property type="molecule type" value="Genomic_DNA"/>
</dbReference>
<dbReference type="SUPFAM" id="SSF69118">
    <property type="entry name" value="AhpD-like"/>
    <property type="match status" value="1"/>
</dbReference>
<dbReference type="InterPro" id="IPR012788">
    <property type="entry name" value="Decarb_PcaC"/>
</dbReference>
<dbReference type="PANTHER" id="PTHR33570">
    <property type="entry name" value="4-CARBOXYMUCONOLACTONE DECARBOXYLASE FAMILY PROTEIN"/>
    <property type="match status" value="1"/>
</dbReference>
<dbReference type="Gene3D" id="1.20.1290.10">
    <property type="entry name" value="AhpD-like"/>
    <property type="match status" value="1"/>
</dbReference>
<dbReference type="EC" id="4.99.-.-" evidence="2"/>
<dbReference type="InterPro" id="IPR052512">
    <property type="entry name" value="4CMD/NDH-1_regulator"/>
</dbReference>
<dbReference type="GO" id="GO:0051920">
    <property type="term" value="F:peroxiredoxin activity"/>
    <property type="evidence" value="ECO:0007669"/>
    <property type="project" value="InterPro"/>
</dbReference>
<keyword evidence="2" id="KW-0456">Lyase</keyword>
<dbReference type="Pfam" id="PF02627">
    <property type="entry name" value="CMD"/>
    <property type="match status" value="1"/>
</dbReference>
<gene>
    <name evidence="2" type="primary">pcaC</name>
    <name evidence="2" type="ORF">BCETI_7000096</name>
</gene>
<feature type="domain" description="Carboxymuconolactone decarboxylase-like" evidence="1">
    <location>
        <begin position="44"/>
        <end position="126"/>
    </location>
</feature>
<evidence type="ECO:0000259" key="1">
    <source>
        <dbReference type="Pfam" id="PF02627"/>
    </source>
</evidence>
<dbReference type="Proteomes" id="UP000003678">
    <property type="component" value="Unassembled WGS sequence"/>
</dbReference>
<dbReference type="PANTHER" id="PTHR33570:SF2">
    <property type="entry name" value="CARBOXYMUCONOLACTONE DECARBOXYLASE-LIKE DOMAIN-CONTAINING PROTEIN"/>
    <property type="match status" value="1"/>
</dbReference>
<evidence type="ECO:0000313" key="3">
    <source>
        <dbReference type="Proteomes" id="UP000003678"/>
    </source>
</evidence>
<proteinExistence type="predicted"/>
<evidence type="ECO:0000313" key="2">
    <source>
        <dbReference type="EMBL" id="EEH12677.1"/>
    </source>
</evidence>
<organism evidence="2 3">
    <name type="scientific">Brucella ceti str. Cudo</name>
    <dbReference type="NCBI Taxonomy" id="595497"/>
    <lineage>
        <taxon>Bacteria</taxon>
        <taxon>Pseudomonadati</taxon>
        <taxon>Pseudomonadota</taxon>
        <taxon>Alphaproteobacteria</taxon>
        <taxon>Hyphomicrobiales</taxon>
        <taxon>Brucellaceae</taxon>
        <taxon>Brucella/Ochrobactrum group</taxon>
        <taxon>Brucella</taxon>
    </lineage>
</organism>
<reference evidence="2 3" key="1">
    <citation type="submission" date="2009-03" db="EMBL/GenBank/DDBJ databases">
        <authorList>
            <person name="Setubal J.C."/>
            <person name="Boyle S."/>
            <person name="Crasta O.R."/>
            <person name="Gillespie J.J."/>
            <person name="Kenyon R.W."/>
            <person name="Lu J."/>
            <person name="Mane S."/>
            <person name="Nagrani S."/>
            <person name="Shallom J.M."/>
            <person name="Shallom S."/>
            <person name="Shukla M."/>
            <person name="Snyder E.E."/>
            <person name="Sobral B.W."/>
            <person name="Wattam A.R."/>
            <person name="Will R."/>
            <person name="Williams K."/>
            <person name="Yoo H."/>
            <person name="Bruce D.H."/>
            <person name="Detter C."/>
            <person name="Munk C."/>
            <person name="Brettin T.S."/>
            <person name="Ficht T."/>
        </authorList>
    </citation>
    <scope>NUCLEOTIDE SEQUENCE [LARGE SCALE GENOMIC DNA]</scope>
    <source>
        <strain evidence="2 3">Cudo</strain>
    </source>
</reference>
<comment type="caution">
    <text evidence="2">The sequence shown here is derived from an EMBL/GenBank/DDBJ whole genome shotgun (WGS) entry which is preliminary data.</text>
</comment>
<protein>
    <submittedName>
        <fullName evidence="2">4-carboxymuconolactone decarboxylase</fullName>
        <ecNumber evidence="2">4.99.-.-</ecNumber>
    </submittedName>
</protein>
<dbReference type="AlphaFoldDB" id="C0GBH6"/>
<dbReference type="NCBIfam" id="TIGR02425">
    <property type="entry name" value="decarb_PcaC"/>
    <property type="match status" value="1"/>
</dbReference>
<dbReference type="InterPro" id="IPR029032">
    <property type="entry name" value="AhpD-like"/>
</dbReference>
<dbReference type="GO" id="GO:0016829">
    <property type="term" value="F:lyase activity"/>
    <property type="evidence" value="ECO:0007669"/>
    <property type="project" value="UniProtKB-KW"/>
</dbReference>
<name>C0GBH6_9HYPH</name>
<sequence>MMAENATETAPSERYKLGMRVRRSVLGDTHVDRASNGATELDAPFQALITEAAWGTVWARPGWSKRERSIVTIALLAALGQDDEVAMHIRATRNTGATKEDICEALMHVAIYAGVPASNHAFKIAKQTYAQMEAEEAENEEQSAGNEPVFRSRSFHAPPGLYALVQDVGSAFAHPRAYFAGRHQKRDHRPGFRP</sequence>
<dbReference type="InterPro" id="IPR003779">
    <property type="entry name" value="CMD-like"/>
</dbReference>